<dbReference type="NCBIfam" id="TIGR03330">
    <property type="entry name" value="SAM_DCase_Bsu"/>
    <property type="match status" value="1"/>
</dbReference>
<comment type="pathway">
    <text evidence="10">Amine and polyamine biosynthesis; S-adenosylmethioninamine biosynthesis; S-adenosylmethioninamine from S-adenosyl-L-methionine: step 1/1.</text>
</comment>
<evidence type="ECO:0000256" key="5">
    <source>
        <dbReference type="ARBA" id="ARBA00023115"/>
    </source>
</evidence>
<feature type="chain" id="PRO_5044905252" description="S-adenosylmethionine decarboxylase beta chain" evidence="10">
    <location>
        <begin position="1"/>
        <end position="62"/>
    </location>
</feature>
<feature type="active site" description="Proton acceptor; for processing activity" evidence="10">
    <location>
        <position position="68"/>
    </location>
</feature>
<keyword evidence="2 10" id="KW-0210">Decarboxylase</keyword>
<dbReference type="InterPro" id="IPR042286">
    <property type="entry name" value="AdoMetDC_C"/>
</dbReference>
<dbReference type="Gene3D" id="3.30.160.750">
    <property type="match status" value="1"/>
</dbReference>
<comment type="subunit">
    <text evidence="10">Heterotetramer of two alpha and two beta chains arranged as a dimer of alpha/beta heterodimers.</text>
</comment>
<dbReference type="GO" id="GO:0004014">
    <property type="term" value="F:adenosylmethionine decarboxylase activity"/>
    <property type="evidence" value="ECO:0007669"/>
    <property type="project" value="UniProtKB-EC"/>
</dbReference>
<gene>
    <name evidence="11" type="primary">speD</name>
    <name evidence="10" type="synonym">speH</name>
    <name evidence="11" type="ORF">Q5761_05415</name>
</gene>
<dbReference type="SUPFAM" id="SSF56276">
    <property type="entry name" value="S-adenosylmethionine decarboxylase"/>
    <property type="match status" value="1"/>
</dbReference>
<feature type="site" description="Cleavage (non-hydrolytic); by autolysis" evidence="10">
    <location>
        <begin position="62"/>
        <end position="63"/>
    </location>
</feature>
<keyword evidence="1 10" id="KW-0949">S-adenosyl-L-methionine</keyword>
<dbReference type="InterPro" id="IPR003826">
    <property type="entry name" value="AdoMetDC_fam_prok"/>
</dbReference>
<dbReference type="InterPro" id="IPR042284">
    <property type="entry name" value="AdoMetDC_N"/>
</dbReference>
<proteinExistence type="inferred from homology"/>
<sequence length="134" mass="14610">MRALGRHILAEAYDCDPAVLDDVNLVESIMVEAALAAGAEIRQVAFHKFAPQGVSGVVVISESHLTIHTWPELGYAAIDVFTCGDHVDPWDACHYIFEHLRAGRVAATETQRGILDEHDTPKLQPVALRRDAAG</sequence>
<dbReference type="HAMAP" id="MF_00464">
    <property type="entry name" value="AdoMetDC_1"/>
    <property type="match status" value="1"/>
</dbReference>
<evidence type="ECO:0000256" key="9">
    <source>
        <dbReference type="ARBA" id="ARBA00023317"/>
    </source>
</evidence>
<keyword evidence="6 10" id="KW-0865">Zymogen</keyword>
<protein>
    <recommendedName>
        <fullName evidence="10">S-adenosylmethionine decarboxylase proenzyme</fullName>
        <shortName evidence="10">AdoMetDC</shortName>
        <shortName evidence="10">SAMDC</shortName>
        <ecNumber evidence="10">4.1.1.50</ecNumber>
    </recommendedName>
    <component>
        <recommendedName>
            <fullName evidence="10">S-adenosylmethionine decarboxylase beta chain</fullName>
        </recommendedName>
    </component>
    <component>
        <recommendedName>
            <fullName evidence="10">S-adenosylmethionine decarboxylase alpha chain</fullName>
        </recommendedName>
    </component>
</protein>
<evidence type="ECO:0000313" key="12">
    <source>
        <dbReference type="Proteomes" id="UP001304683"/>
    </source>
</evidence>
<dbReference type="EMBL" id="CP132508">
    <property type="protein sequence ID" value="WPD20077.1"/>
    <property type="molecule type" value="Genomic_DNA"/>
</dbReference>
<keyword evidence="7 10" id="KW-0456">Lyase</keyword>
<evidence type="ECO:0000256" key="4">
    <source>
        <dbReference type="ARBA" id="ARBA00023066"/>
    </source>
</evidence>
<evidence type="ECO:0000256" key="2">
    <source>
        <dbReference type="ARBA" id="ARBA00022793"/>
    </source>
</evidence>
<name>A0ABZ0QTN5_9FIRM</name>
<accession>A0ABZ0QTN5</accession>
<dbReference type="RefSeq" id="WP_135225407.1">
    <property type="nucleotide sequence ID" value="NZ_CP132508.1"/>
</dbReference>
<comment type="function">
    <text evidence="10">Catalyzes the decarboxylation of S-adenosylmethionine to S-adenosylmethioninamine (dcAdoMet), the propylamine donor required for the synthesis of the polyamines spermine and spermidine from the diamine putrescine.</text>
</comment>
<feature type="active site" description="Schiff-base intermediate with substrate; via pyruvic acid" evidence="10">
    <location>
        <position position="63"/>
    </location>
</feature>
<keyword evidence="5 10" id="KW-0620">Polyamine biosynthesis</keyword>
<evidence type="ECO:0000256" key="1">
    <source>
        <dbReference type="ARBA" id="ARBA00022691"/>
    </source>
</evidence>
<feature type="active site" description="Proton donor; for catalytic activity" evidence="10">
    <location>
        <position position="83"/>
    </location>
</feature>
<dbReference type="Pfam" id="PF02675">
    <property type="entry name" value="AdoMet_dc"/>
    <property type="match status" value="1"/>
</dbReference>
<evidence type="ECO:0000313" key="11">
    <source>
        <dbReference type="EMBL" id="WPD20077.1"/>
    </source>
</evidence>
<evidence type="ECO:0000256" key="10">
    <source>
        <dbReference type="HAMAP-Rule" id="MF_00464"/>
    </source>
</evidence>
<feature type="modified residue" description="Pyruvic acid (Ser); by autocatalysis" evidence="10">
    <location>
        <position position="63"/>
    </location>
</feature>
<keyword evidence="9 10" id="KW-0670">Pyruvate</keyword>
<comment type="catalytic activity">
    <reaction evidence="10">
        <text>S-adenosyl-L-methionine + H(+) = S-adenosyl 3-(methylsulfanyl)propylamine + CO2</text>
        <dbReference type="Rhea" id="RHEA:15981"/>
        <dbReference type="ChEBI" id="CHEBI:15378"/>
        <dbReference type="ChEBI" id="CHEBI:16526"/>
        <dbReference type="ChEBI" id="CHEBI:57443"/>
        <dbReference type="ChEBI" id="CHEBI:59789"/>
        <dbReference type="EC" id="4.1.1.50"/>
    </reaction>
</comment>
<evidence type="ECO:0000256" key="3">
    <source>
        <dbReference type="ARBA" id="ARBA00022813"/>
    </source>
</evidence>
<comment type="cofactor">
    <cofactor evidence="10">
        <name>pyruvate</name>
        <dbReference type="ChEBI" id="CHEBI:15361"/>
    </cofactor>
    <text evidence="10">Binds 1 pyruvoyl group covalently per subunit.</text>
</comment>
<keyword evidence="4 10" id="KW-0745">Spermidine biosynthesis</keyword>
<dbReference type="PANTHER" id="PTHR33866:SF2">
    <property type="entry name" value="S-ADENOSYLMETHIONINE DECARBOXYLASE PROENZYME"/>
    <property type="match status" value="1"/>
</dbReference>
<feature type="chain" id="PRO_5044905253" description="S-adenosylmethionine decarboxylase alpha chain" evidence="10">
    <location>
        <begin position="63"/>
        <end position="134"/>
    </location>
</feature>
<comment type="PTM">
    <text evidence="10">Is synthesized initially as an inactive proenzyme. Formation of the active enzyme involves a self-maturation process in which the active site pyruvoyl group is generated from an internal serine residue via an autocatalytic post-translational modification. Two non-identical subunits are generated from the proenzyme in this reaction, and the pyruvate is formed at the N-terminus of the alpha chain, which is derived from the carboxyl end of the proenzyme. The post-translation cleavage follows an unusual pathway, termed non-hydrolytic serinolysis, in which the side chain hydroxyl group of the serine supplies its oxygen atom to form the C-terminus of the beta chain, while the remainder of the serine residue undergoes an oxidative deamination to produce ammonia and the pyruvoyl group blocking the N-terminus of the alpha chain.</text>
</comment>
<dbReference type="Gene3D" id="3.30.360.110">
    <property type="entry name" value="S-adenosylmethionine decarboxylase domain"/>
    <property type="match status" value="1"/>
</dbReference>
<dbReference type="InterPro" id="IPR017716">
    <property type="entry name" value="S-AdoMet_deCOase_pro-enz"/>
</dbReference>
<evidence type="ECO:0000256" key="6">
    <source>
        <dbReference type="ARBA" id="ARBA00023145"/>
    </source>
</evidence>
<organism evidence="11 12">
    <name type="scientific">Thermaerobacter composti</name>
    <dbReference type="NCBI Taxonomy" id="554949"/>
    <lineage>
        <taxon>Bacteria</taxon>
        <taxon>Bacillati</taxon>
        <taxon>Bacillota</taxon>
        <taxon>Clostridia</taxon>
        <taxon>Eubacteriales</taxon>
        <taxon>Clostridiales Family XVII. Incertae Sedis</taxon>
        <taxon>Thermaerobacter</taxon>
    </lineage>
</organism>
<keyword evidence="8 10" id="KW-0704">Schiff base</keyword>
<keyword evidence="12" id="KW-1185">Reference proteome</keyword>
<comment type="similarity">
    <text evidence="10">Belongs to the prokaryotic AdoMetDC family. Type 1 subfamily.</text>
</comment>
<dbReference type="Proteomes" id="UP001304683">
    <property type="component" value="Chromosome"/>
</dbReference>
<keyword evidence="3 10" id="KW-0068">Autocatalytic cleavage</keyword>
<evidence type="ECO:0000256" key="8">
    <source>
        <dbReference type="ARBA" id="ARBA00023270"/>
    </source>
</evidence>
<reference evidence="11 12" key="1">
    <citation type="submission" date="2023-08" db="EMBL/GenBank/DDBJ databases">
        <title>Genome sequence of Thermaerobacter compostii strain Ins1, a spore-forming filamentous bacterium isolated from a deep geothermal reservoir.</title>
        <authorList>
            <person name="Bregnard D."/>
            <person name="Gonzalez D."/>
            <person name="Junier P."/>
        </authorList>
    </citation>
    <scope>NUCLEOTIDE SEQUENCE [LARGE SCALE GENOMIC DNA]</scope>
    <source>
        <strain evidence="11 12">Ins1</strain>
    </source>
</reference>
<dbReference type="EC" id="4.1.1.50" evidence="10"/>
<dbReference type="InterPro" id="IPR016067">
    <property type="entry name" value="S-AdoMet_deCO2ase_core"/>
</dbReference>
<dbReference type="PANTHER" id="PTHR33866">
    <property type="entry name" value="S-ADENOSYLMETHIONINE DECARBOXYLASE PROENZYME"/>
    <property type="match status" value="1"/>
</dbReference>
<evidence type="ECO:0000256" key="7">
    <source>
        <dbReference type="ARBA" id="ARBA00023239"/>
    </source>
</evidence>